<evidence type="ECO:0000313" key="1">
    <source>
        <dbReference type="EMBL" id="GAH48726.1"/>
    </source>
</evidence>
<organism evidence="1">
    <name type="scientific">marine sediment metagenome</name>
    <dbReference type="NCBI Taxonomy" id="412755"/>
    <lineage>
        <taxon>unclassified sequences</taxon>
        <taxon>metagenomes</taxon>
        <taxon>ecological metagenomes</taxon>
    </lineage>
</organism>
<proteinExistence type="predicted"/>
<reference evidence="1" key="1">
    <citation type="journal article" date="2014" name="Front. Microbiol.">
        <title>High frequency of phylogenetically diverse reductive dehalogenase-homologous genes in deep subseafloor sedimentary metagenomes.</title>
        <authorList>
            <person name="Kawai M."/>
            <person name="Futagami T."/>
            <person name="Toyoda A."/>
            <person name="Takaki Y."/>
            <person name="Nishi S."/>
            <person name="Hori S."/>
            <person name="Arai W."/>
            <person name="Tsubouchi T."/>
            <person name="Morono Y."/>
            <person name="Uchiyama I."/>
            <person name="Ito T."/>
            <person name="Fujiyama A."/>
            <person name="Inagaki F."/>
            <person name="Takami H."/>
        </authorList>
    </citation>
    <scope>NUCLEOTIDE SEQUENCE</scope>
    <source>
        <strain evidence="1">Expedition CK06-06</strain>
    </source>
</reference>
<sequence>MQFSPILTQIEGVVLSYVNLTTLFGEEPFILDKSFPLYPGSLSPISALSATTSDKAEIFPATGTIKKIDSILQ</sequence>
<protein>
    <submittedName>
        <fullName evidence="1">Uncharacterized protein</fullName>
    </submittedName>
</protein>
<feature type="non-terminal residue" evidence="1">
    <location>
        <position position="73"/>
    </location>
</feature>
<dbReference type="AlphaFoldDB" id="X1FSS3"/>
<name>X1FSS3_9ZZZZ</name>
<comment type="caution">
    <text evidence="1">The sequence shown here is derived from an EMBL/GenBank/DDBJ whole genome shotgun (WGS) entry which is preliminary data.</text>
</comment>
<gene>
    <name evidence="1" type="ORF">S03H2_35477</name>
</gene>
<accession>X1FSS3</accession>
<dbReference type="EMBL" id="BARU01021704">
    <property type="protein sequence ID" value="GAH48726.1"/>
    <property type="molecule type" value="Genomic_DNA"/>
</dbReference>